<keyword evidence="1" id="KW-0456">Lyase</keyword>
<keyword evidence="1" id="KW-0670">Pyruvate</keyword>
<sequence>MGHAYQETRGGGRARAEAAKYTTFIRAAGGGATLSGGETLLQPVFAGELLHRRKHELGLHTALDTSGYLGARATDALLRDADLVLLDIESCDPATYT</sequence>
<dbReference type="RefSeq" id="WP_308437342.1">
    <property type="nucleotide sequence ID" value="NZ_BNBN01000007.1"/>
</dbReference>
<keyword evidence="2" id="KW-1185">Reference proteome</keyword>
<reference evidence="1 2" key="1">
    <citation type="submission" date="2020-08" db="EMBL/GenBank/DDBJ databases">
        <title>Genomic Encyclopedia of Type Strains, Phase IV (KMG-IV): sequencing the most valuable type-strain genomes for metagenomic binning, comparative biology and taxonomic classification.</title>
        <authorList>
            <person name="Goeker M."/>
        </authorList>
    </citation>
    <scope>NUCLEOTIDE SEQUENCE [LARGE SCALE GENOMIC DNA]</scope>
    <source>
        <strain evidence="1 2">DSM 40141</strain>
    </source>
</reference>
<gene>
    <name evidence="1" type="ORF">HNQ79_001947</name>
</gene>
<name>A0A7X0HD96_9ACTN</name>
<comment type="caution">
    <text evidence="1">The sequence shown here is derived from an EMBL/GenBank/DDBJ whole genome shotgun (WGS) entry which is preliminary data.</text>
</comment>
<organism evidence="1 2">
    <name type="scientific">Streptomyces candidus</name>
    <dbReference type="NCBI Taxonomy" id="67283"/>
    <lineage>
        <taxon>Bacteria</taxon>
        <taxon>Bacillati</taxon>
        <taxon>Actinomycetota</taxon>
        <taxon>Actinomycetes</taxon>
        <taxon>Kitasatosporales</taxon>
        <taxon>Streptomycetaceae</taxon>
        <taxon>Streptomyces</taxon>
    </lineage>
</organism>
<dbReference type="GO" id="GO:0016829">
    <property type="term" value="F:lyase activity"/>
    <property type="evidence" value="ECO:0007669"/>
    <property type="project" value="UniProtKB-KW"/>
</dbReference>
<evidence type="ECO:0000313" key="1">
    <source>
        <dbReference type="EMBL" id="MBB6435490.1"/>
    </source>
</evidence>
<proteinExistence type="predicted"/>
<dbReference type="Proteomes" id="UP000540423">
    <property type="component" value="Unassembled WGS sequence"/>
</dbReference>
<dbReference type="EMBL" id="JACHEM010000004">
    <property type="protein sequence ID" value="MBB6435490.1"/>
    <property type="molecule type" value="Genomic_DNA"/>
</dbReference>
<evidence type="ECO:0000313" key="2">
    <source>
        <dbReference type="Proteomes" id="UP000540423"/>
    </source>
</evidence>
<dbReference type="AlphaFoldDB" id="A0A7X0HD96"/>
<protein>
    <submittedName>
        <fullName evidence="1">Pyruvate-formate lyase-activating enzyme</fullName>
    </submittedName>
</protein>
<dbReference type="Gene3D" id="3.80.30.10">
    <property type="entry name" value="pyruvate-formate lyase- activating enzyme"/>
    <property type="match status" value="1"/>
</dbReference>
<accession>A0A7X0HD96</accession>